<reference evidence="4 5" key="1">
    <citation type="submission" date="2024-04" db="EMBL/GenBank/DDBJ databases">
        <authorList>
            <consortium name="Genoscope - CEA"/>
            <person name="William W."/>
        </authorList>
    </citation>
    <scope>NUCLEOTIDE SEQUENCE [LARGE SCALE GENOMIC DNA]</scope>
</reference>
<dbReference type="CDD" id="cd18186">
    <property type="entry name" value="BTB_POZ_ZBTB_KLHL-like"/>
    <property type="match status" value="1"/>
</dbReference>
<keyword evidence="1" id="KW-0880">Kelch repeat</keyword>
<evidence type="ECO:0000259" key="3">
    <source>
        <dbReference type="PROSITE" id="PS50097"/>
    </source>
</evidence>
<dbReference type="SUPFAM" id="SSF51101">
    <property type="entry name" value="Mannose-binding lectins"/>
    <property type="match status" value="1"/>
</dbReference>
<evidence type="ECO:0000313" key="4">
    <source>
        <dbReference type="EMBL" id="CAL1541565.1"/>
    </source>
</evidence>
<feature type="non-terminal residue" evidence="4">
    <location>
        <position position="1"/>
    </location>
</feature>
<evidence type="ECO:0000256" key="1">
    <source>
        <dbReference type="ARBA" id="ARBA00022441"/>
    </source>
</evidence>
<dbReference type="Proteomes" id="UP001497497">
    <property type="component" value="Unassembled WGS sequence"/>
</dbReference>
<feature type="domain" description="BTB" evidence="3">
    <location>
        <begin position="21"/>
        <end position="86"/>
    </location>
</feature>
<dbReference type="Pfam" id="PF00651">
    <property type="entry name" value="BTB"/>
    <property type="match status" value="1"/>
</dbReference>
<evidence type="ECO:0000256" key="2">
    <source>
        <dbReference type="ARBA" id="ARBA00022737"/>
    </source>
</evidence>
<dbReference type="Gene3D" id="3.30.710.10">
    <property type="entry name" value="Potassium Channel Kv1.1, Chain A"/>
    <property type="match status" value="1"/>
</dbReference>
<evidence type="ECO:0000313" key="5">
    <source>
        <dbReference type="Proteomes" id="UP001497497"/>
    </source>
</evidence>
<dbReference type="Pfam" id="PF01419">
    <property type="entry name" value="Jacalin"/>
    <property type="match status" value="1"/>
</dbReference>
<keyword evidence="2" id="KW-0677">Repeat</keyword>
<dbReference type="SMART" id="SM00225">
    <property type="entry name" value="BTB"/>
    <property type="match status" value="1"/>
</dbReference>
<dbReference type="InterPro" id="IPR000210">
    <property type="entry name" value="BTB/POZ_dom"/>
</dbReference>
<dbReference type="InterPro" id="IPR011705">
    <property type="entry name" value="BACK"/>
</dbReference>
<organism evidence="4 5">
    <name type="scientific">Lymnaea stagnalis</name>
    <name type="common">Great pond snail</name>
    <name type="synonym">Helix stagnalis</name>
    <dbReference type="NCBI Taxonomy" id="6523"/>
    <lineage>
        <taxon>Eukaryota</taxon>
        <taxon>Metazoa</taxon>
        <taxon>Spiralia</taxon>
        <taxon>Lophotrochozoa</taxon>
        <taxon>Mollusca</taxon>
        <taxon>Gastropoda</taxon>
        <taxon>Heterobranchia</taxon>
        <taxon>Euthyneura</taxon>
        <taxon>Panpulmonata</taxon>
        <taxon>Hygrophila</taxon>
        <taxon>Lymnaeoidea</taxon>
        <taxon>Lymnaeidae</taxon>
        <taxon>Lymnaea</taxon>
    </lineage>
</organism>
<protein>
    <recommendedName>
        <fullName evidence="3">BTB domain-containing protein</fullName>
    </recommendedName>
</protein>
<dbReference type="PROSITE" id="PS50097">
    <property type="entry name" value="BTB"/>
    <property type="match status" value="1"/>
</dbReference>
<dbReference type="PANTHER" id="PTHR45632:SF3">
    <property type="entry name" value="KELCH-LIKE PROTEIN 32"/>
    <property type="match status" value="1"/>
</dbReference>
<dbReference type="Gene3D" id="1.25.40.420">
    <property type="match status" value="1"/>
</dbReference>
<accession>A0AAV2I9Q4</accession>
<dbReference type="InterPro" id="IPR036404">
    <property type="entry name" value="Jacalin-like_lectin_dom_sf"/>
</dbReference>
<sequence>SKRQQKLVEVAFQSWKSGLYTDVTFLIDQEKFPAHRLVMVALSDYFTALFKNCEKESGDITLHKISPEDFAIILKFAYTGQVDVTSDNVQSVLIAADYYRIDTMRKECIKFMASYLDVDNVCNVLMFAIEYSFLSLEEKSLSFLKQNWEGIFKTEFFQILDPLYLAGILEDDNLVLYSNKVLLKSADREILALNTVLHFLTHRRIDDPSVCQRLIRAVRFPFIPQDALNHCFATVEMDLHETLRLKEAVEAERVAAEVPGSWSQPRKFTSPEILMYTLSEMNGAYESEIKSFQKFPANFEIHSIDLWIQRMVVDAIGGLQVRYRDPTSGHLCPFKYEQGDCQKSIAHHYVELQKNEFITKVITSGYLIESLGFETNFGLKYGPFGSQYGFVKRVVAPESPFSYLIDIKCDTMPKDIEGRCLLGLKLDWVTFKE</sequence>
<dbReference type="Gene3D" id="2.100.10.30">
    <property type="entry name" value="Jacalin-like lectin domain"/>
    <property type="match status" value="1"/>
</dbReference>
<dbReference type="SUPFAM" id="SSF54695">
    <property type="entry name" value="POZ domain"/>
    <property type="match status" value="1"/>
</dbReference>
<dbReference type="SMART" id="SM00875">
    <property type="entry name" value="BACK"/>
    <property type="match status" value="1"/>
</dbReference>
<dbReference type="EMBL" id="CAXITT010000439">
    <property type="protein sequence ID" value="CAL1541565.1"/>
    <property type="molecule type" value="Genomic_DNA"/>
</dbReference>
<name>A0AAV2I9Q4_LYMST</name>
<gene>
    <name evidence="4" type="ORF">GSLYS_00015171001</name>
</gene>
<dbReference type="InterPro" id="IPR011333">
    <property type="entry name" value="SKP1/BTB/POZ_sf"/>
</dbReference>
<proteinExistence type="predicted"/>
<comment type="caution">
    <text evidence="4">The sequence shown here is derived from an EMBL/GenBank/DDBJ whole genome shotgun (WGS) entry which is preliminary data.</text>
</comment>
<dbReference type="InterPro" id="IPR001229">
    <property type="entry name" value="Jacalin-like_lectin_dom"/>
</dbReference>
<dbReference type="PANTHER" id="PTHR45632">
    <property type="entry name" value="LD33804P"/>
    <property type="match status" value="1"/>
</dbReference>
<dbReference type="Pfam" id="PF07707">
    <property type="entry name" value="BACK"/>
    <property type="match status" value="1"/>
</dbReference>
<dbReference type="AlphaFoldDB" id="A0AAV2I9Q4"/>
<keyword evidence="5" id="KW-1185">Reference proteome</keyword>